<dbReference type="AlphaFoldDB" id="A0A4Y2KA03"/>
<dbReference type="GO" id="GO:0003676">
    <property type="term" value="F:nucleic acid binding"/>
    <property type="evidence" value="ECO:0007669"/>
    <property type="project" value="InterPro"/>
</dbReference>
<dbReference type="OrthoDB" id="7765170at2759"/>
<protein>
    <submittedName>
        <fullName evidence="1">Uncharacterized protein</fullName>
    </submittedName>
</protein>
<dbReference type="Gene3D" id="3.30.420.10">
    <property type="entry name" value="Ribonuclease H-like superfamily/Ribonuclease H"/>
    <property type="match status" value="1"/>
</dbReference>
<dbReference type="Proteomes" id="UP000499080">
    <property type="component" value="Unassembled WGS sequence"/>
</dbReference>
<comment type="caution">
    <text evidence="1">The sequence shown here is derived from an EMBL/GenBank/DDBJ whole genome shotgun (WGS) entry which is preliminary data.</text>
</comment>
<evidence type="ECO:0000313" key="1">
    <source>
        <dbReference type="EMBL" id="GBM99533.1"/>
    </source>
</evidence>
<sequence length="132" mass="15213">MEILDLQGKIIISADSRSILQSLNSPWYQCVIKHEIEKWIQTKSIHRIYWIKIHIGIVRNEKADSLPKAATEKNESIMVISMEVRQSHGLNQGLKMWLFKIGIKEGKTDWKLGVLLGLCPKSISRDAWVIFT</sequence>
<dbReference type="SUPFAM" id="SSF53098">
    <property type="entry name" value="Ribonuclease H-like"/>
    <property type="match status" value="1"/>
</dbReference>
<gene>
    <name evidence="1" type="ORF">AVEN_250604_1</name>
</gene>
<accession>A0A4Y2KA03</accession>
<dbReference type="EMBL" id="BGPR01004425">
    <property type="protein sequence ID" value="GBM99533.1"/>
    <property type="molecule type" value="Genomic_DNA"/>
</dbReference>
<dbReference type="InterPro" id="IPR012337">
    <property type="entry name" value="RNaseH-like_sf"/>
</dbReference>
<reference evidence="1 2" key="1">
    <citation type="journal article" date="2019" name="Sci. Rep.">
        <title>Orb-weaving spider Araneus ventricosus genome elucidates the spidroin gene catalogue.</title>
        <authorList>
            <person name="Kono N."/>
            <person name="Nakamura H."/>
            <person name="Ohtoshi R."/>
            <person name="Moran D.A.P."/>
            <person name="Shinohara A."/>
            <person name="Yoshida Y."/>
            <person name="Fujiwara M."/>
            <person name="Mori M."/>
            <person name="Tomita M."/>
            <person name="Arakawa K."/>
        </authorList>
    </citation>
    <scope>NUCLEOTIDE SEQUENCE [LARGE SCALE GENOMIC DNA]</scope>
</reference>
<name>A0A4Y2KA03_ARAVE</name>
<proteinExistence type="predicted"/>
<organism evidence="1 2">
    <name type="scientific">Araneus ventricosus</name>
    <name type="common">Orbweaver spider</name>
    <name type="synonym">Epeira ventricosa</name>
    <dbReference type="NCBI Taxonomy" id="182803"/>
    <lineage>
        <taxon>Eukaryota</taxon>
        <taxon>Metazoa</taxon>
        <taxon>Ecdysozoa</taxon>
        <taxon>Arthropoda</taxon>
        <taxon>Chelicerata</taxon>
        <taxon>Arachnida</taxon>
        <taxon>Araneae</taxon>
        <taxon>Araneomorphae</taxon>
        <taxon>Entelegynae</taxon>
        <taxon>Araneoidea</taxon>
        <taxon>Araneidae</taxon>
        <taxon>Araneus</taxon>
    </lineage>
</organism>
<dbReference type="InterPro" id="IPR036397">
    <property type="entry name" value="RNaseH_sf"/>
</dbReference>
<keyword evidence="2" id="KW-1185">Reference proteome</keyword>
<evidence type="ECO:0000313" key="2">
    <source>
        <dbReference type="Proteomes" id="UP000499080"/>
    </source>
</evidence>